<sequence length="307" mass="35997">MANIKDLPHDLLVDIFTCADLRTRIKIRRVCCYWKHVLLGPLTNQLIQVDWACFEARSWRRSAWSQYYQSAFMVRDEGEVPCLRGLLGKHVRHVIYVGRGLRVRPNNGAAYYDYPVGLPWLAQRTPQAETLQLEGFLFQLFGGDSCATFLRSLLLNEFEEEPPHKWRYLTLKNCDFLFALNGLSKGSIYWTVRVPDLTIELDSDLTLSRFTEALMPFLWPYPEEQVDWVRRNAPLLPRSYRRRPLFGTLREFLGQRNSYSIADVEALDYKHMPKESLLQFARCLIYHKARKNPSIPEPPFAFPDDFQ</sequence>
<organism evidence="2 3">
    <name type="scientific">Hypsibius exemplaris</name>
    <name type="common">Freshwater tardigrade</name>
    <dbReference type="NCBI Taxonomy" id="2072580"/>
    <lineage>
        <taxon>Eukaryota</taxon>
        <taxon>Metazoa</taxon>
        <taxon>Ecdysozoa</taxon>
        <taxon>Tardigrada</taxon>
        <taxon>Eutardigrada</taxon>
        <taxon>Parachela</taxon>
        <taxon>Hypsibioidea</taxon>
        <taxon>Hypsibiidae</taxon>
        <taxon>Hypsibius</taxon>
    </lineage>
</organism>
<proteinExistence type="predicted"/>
<comment type="caution">
    <text evidence="2">The sequence shown here is derived from an EMBL/GenBank/DDBJ whole genome shotgun (WGS) entry which is preliminary data.</text>
</comment>
<dbReference type="InterPro" id="IPR001810">
    <property type="entry name" value="F-box_dom"/>
</dbReference>
<accession>A0A1W0WGE4</accession>
<evidence type="ECO:0000313" key="3">
    <source>
        <dbReference type="Proteomes" id="UP000192578"/>
    </source>
</evidence>
<dbReference type="AlphaFoldDB" id="A0A1W0WGE4"/>
<feature type="domain" description="F-box" evidence="1">
    <location>
        <begin position="5"/>
        <end position="38"/>
    </location>
</feature>
<dbReference type="SUPFAM" id="SSF81383">
    <property type="entry name" value="F-box domain"/>
    <property type="match status" value="1"/>
</dbReference>
<dbReference type="InterPro" id="IPR036047">
    <property type="entry name" value="F-box-like_dom_sf"/>
</dbReference>
<evidence type="ECO:0000259" key="1">
    <source>
        <dbReference type="Pfam" id="PF12937"/>
    </source>
</evidence>
<dbReference type="Pfam" id="PF12937">
    <property type="entry name" value="F-box-like"/>
    <property type="match status" value="1"/>
</dbReference>
<gene>
    <name evidence="2" type="ORF">BV898_11513</name>
</gene>
<name>A0A1W0WGE4_HYPEX</name>
<dbReference type="CDD" id="cd09917">
    <property type="entry name" value="F-box_SF"/>
    <property type="match status" value="1"/>
</dbReference>
<dbReference type="Gene3D" id="1.20.1280.50">
    <property type="match status" value="1"/>
</dbReference>
<dbReference type="Proteomes" id="UP000192578">
    <property type="component" value="Unassembled WGS sequence"/>
</dbReference>
<reference evidence="3" key="1">
    <citation type="submission" date="2017-01" db="EMBL/GenBank/DDBJ databases">
        <title>Comparative genomics of anhydrobiosis in the tardigrade Hypsibius dujardini.</title>
        <authorList>
            <person name="Yoshida Y."/>
            <person name="Koutsovoulos G."/>
            <person name="Laetsch D."/>
            <person name="Stevens L."/>
            <person name="Kumar S."/>
            <person name="Horikawa D."/>
            <person name="Ishino K."/>
            <person name="Komine S."/>
            <person name="Tomita M."/>
            <person name="Blaxter M."/>
            <person name="Arakawa K."/>
        </authorList>
    </citation>
    <scope>NUCLEOTIDE SEQUENCE [LARGE SCALE GENOMIC DNA]</scope>
    <source>
        <strain evidence="3">Z151</strain>
    </source>
</reference>
<dbReference type="EMBL" id="MTYJ01000107">
    <property type="protein sequence ID" value="OQV14276.1"/>
    <property type="molecule type" value="Genomic_DNA"/>
</dbReference>
<evidence type="ECO:0000313" key="2">
    <source>
        <dbReference type="EMBL" id="OQV14276.1"/>
    </source>
</evidence>
<keyword evidence="3" id="KW-1185">Reference proteome</keyword>
<protein>
    <recommendedName>
        <fullName evidence="1">F-box domain-containing protein</fullName>
    </recommendedName>
</protein>